<gene>
    <name evidence="12" type="ORF">CCE01nite_26760</name>
</gene>
<keyword evidence="13" id="KW-1185">Reference proteome</keyword>
<dbReference type="Proteomes" id="UP000317046">
    <property type="component" value="Unassembled WGS sequence"/>
</dbReference>
<dbReference type="AlphaFoldDB" id="A0A4Y3KY06"/>
<evidence type="ECO:0000256" key="6">
    <source>
        <dbReference type="ARBA" id="ARBA00023295"/>
    </source>
</evidence>
<evidence type="ECO:0000256" key="8">
    <source>
        <dbReference type="SAM" id="MobiDB-lite"/>
    </source>
</evidence>
<evidence type="ECO:0000256" key="1">
    <source>
        <dbReference type="ARBA" id="ARBA00000966"/>
    </source>
</evidence>
<dbReference type="InterPro" id="IPR001547">
    <property type="entry name" value="Glyco_hydro_5"/>
</dbReference>
<dbReference type="GO" id="GO:0030247">
    <property type="term" value="F:polysaccharide binding"/>
    <property type="evidence" value="ECO:0007669"/>
    <property type="project" value="UniProtKB-UniRule"/>
</dbReference>
<dbReference type="InterPro" id="IPR017853">
    <property type="entry name" value="GH"/>
</dbReference>
<name>A0A4Y3KY06_9CELL</name>
<evidence type="ECO:0000256" key="2">
    <source>
        <dbReference type="ARBA" id="ARBA00012601"/>
    </source>
</evidence>
<feature type="chain" id="PRO_5021351080" description="cellulase" evidence="9">
    <location>
        <begin position="39"/>
        <end position="750"/>
    </location>
</feature>
<comment type="catalytic activity">
    <reaction evidence="1">
        <text>Endohydrolysis of (1-&gt;4)-beta-D-glucosidic linkages in cellulose, lichenin and cereal beta-D-glucans.</text>
        <dbReference type="EC" id="3.2.1.4"/>
    </reaction>
</comment>
<dbReference type="EMBL" id="BJLR01000025">
    <property type="protein sequence ID" value="GEA88727.1"/>
    <property type="molecule type" value="Genomic_DNA"/>
</dbReference>
<dbReference type="InterPro" id="IPR003961">
    <property type="entry name" value="FN3_dom"/>
</dbReference>
<keyword evidence="3" id="KW-0378">Hydrolase</keyword>
<keyword evidence="9" id="KW-0732">Signal</keyword>
<dbReference type="InterPro" id="IPR018087">
    <property type="entry name" value="Glyco_hydro_5_CS"/>
</dbReference>
<proteinExistence type="predicted"/>
<feature type="signal peptide" evidence="9">
    <location>
        <begin position="1"/>
        <end position="38"/>
    </location>
</feature>
<dbReference type="PANTHER" id="PTHR35923">
    <property type="entry name" value="MAJOR EXTRACELLULAR ENDOGLUCANASE"/>
    <property type="match status" value="1"/>
</dbReference>
<reference evidence="12" key="1">
    <citation type="submission" date="2019-06" db="EMBL/GenBank/DDBJ databases">
        <title>Whole genome shotgun sequence of Cellulomonas cellasea NBRC 3753.</title>
        <authorList>
            <person name="Hosoyama A."/>
            <person name="Uohara A."/>
            <person name="Ohji S."/>
            <person name="Ichikawa N."/>
        </authorList>
    </citation>
    <scope>NUCLEOTIDE SEQUENCE [LARGE SCALE GENOMIC DNA]</scope>
    <source>
        <strain evidence="12">NBRC 3753</strain>
    </source>
</reference>
<dbReference type="Pfam" id="PF00553">
    <property type="entry name" value="CBM_2"/>
    <property type="match status" value="1"/>
</dbReference>
<comment type="caution">
    <text evidence="12">The sequence shown here is derived from an EMBL/GenBank/DDBJ whole genome shotgun (WGS) entry which is preliminary data.</text>
</comment>
<sequence>MSLAPWSTAPRRVRAAVSALAAAAVVAAPLVLAPPAQAAPAQDWLHVEGNQIVDEAGQEVWLTGVNWFGFNASERVFHGLWSANLEQTTKAMADRGLNVVRVPISAQLLLEWSQGKTVAAPNVNTFANPDLVGLNNLQIFDRFLELCEKYGLKVFLDLHSAEADNSGHVYPMWWKGSITTEKVYEAWEWVTARYKTNDTIIGADVKNEPHGSFSEPEFAKWNDTTDADNFKHFAETAGKRILAINPNLLIFVEGTAVYPKDGASWTSKNKDDWYNTWWGGQLRGVADHPIDLGANQDQLVYSPHDYGPLVFEQPWFTGTWDATTLERDVWDPNWLYIHKQDIAPLLIGEWGGFMDGGPNQKWMTALRDLIAKYRLHHTFWVLNPNSGDTGGLLGNDWVSWDEAKYALVKPALWAEGGKFVSLDHQVKLGGAASTTGISLSEATGGGGEPADTTAPSVPTGLTVAATTASSVSLTWTASTDAGSGVAGYEVYRGATRVGTSTTTSFTATGLTADTAYSFTVRATDRVGNISAASAAVAARTRTGTTPTDTTAPSVPTGLRAGTGTSTSVALAWDASTDEAGGSGVAGYDVYRGTTLVGSSTTTMLGVSGLSPATAYTFTVRAKDAAGNVSAASAPVAVTTPPDRATGACAVRYTANGWNAGFTGTVRLTNTGTSALSSWTLGFAFPSGQTVTQGWSATWAQTGTAVTATSLPWNGTVAPGASVEVGFNGAHGGTNTAPTAFTLNGATCTAG</sequence>
<dbReference type="SUPFAM" id="SSF49265">
    <property type="entry name" value="Fibronectin type III"/>
    <property type="match status" value="1"/>
</dbReference>
<dbReference type="InterPro" id="IPR013783">
    <property type="entry name" value="Ig-like_fold"/>
</dbReference>
<feature type="domain" description="CBM2" evidence="11">
    <location>
        <begin position="641"/>
        <end position="750"/>
    </location>
</feature>
<evidence type="ECO:0000313" key="13">
    <source>
        <dbReference type="Proteomes" id="UP000317046"/>
    </source>
</evidence>
<keyword evidence="7" id="KW-0624">Polysaccharide degradation</keyword>
<dbReference type="PANTHER" id="PTHR35923:SF2">
    <property type="entry name" value="ENDOGLUCANASE"/>
    <property type="match status" value="1"/>
</dbReference>
<dbReference type="EC" id="3.2.1.4" evidence="2"/>
<dbReference type="PROSITE" id="PS50853">
    <property type="entry name" value="FN3"/>
    <property type="match status" value="2"/>
</dbReference>
<dbReference type="Gene3D" id="3.20.20.80">
    <property type="entry name" value="Glycosidases"/>
    <property type="match status" value="1"/>
</dbReference>
<feature type="compositionally biased region" description="Low complexity" evidence="8">
    <location>
        <begin position="540"/>
        <end position="556"/>
    </location>
</feature>
<dbReference type="Pfam" id="PF00150">
    <property type="entry name" value="Cellulase"/>
    <property type="match status" value="1"/>
</dbReference>
<dbReference type="SUPFAM" id="SSF51445">
    <property type="entry name" value="(Trans)glycosidases"/>
    <property type="match status" value="1"/>
</dbReference>
<evidence type="ECO:0000259" key="11">
    <source>
        <dbReference type="PROSITE" id="PS51173"/>
    </source>
</evidence>
<dbReference type="PROSITE" id="PS00659">
    <property type="entry name" value="GLYCOSYL_HYDROL_F5"/>
    <property type="match status" value="1"/>
</dbReference>
<dbReference type="InterPro" id="IPR018366">
    <property type="entry name" value="CBM2_CS"/>
</dbReference>
<protein>
    <recommendedName>
        <fullName evidence="2">cellulase</fullName>
        <ecNumber evidence="2">3.2.1.4</ecNumber>
    </recommendedName>
</protein>
<evidence type="ECO:0000256" key="9">
    <source>
        <dbReference type="SAM" id="SignalP"/>
    </source>
</evidence>
<evidence type="ECO:0000259" key="10">
    <source>
        <dbReference type="PROSITE" id="PS50853"/>
    </source>
</evidence>
<dbReference type="GO" id="GO:0030245">
    <property type="term" value="P:cellulose catabolic process"/>
    <property type="evidence" value="ECO:0007669"/>
    <property type="project" value="UniProtKB-KW"/>
</dbReference>
<dbReference type="PROSITE" id="PS51173">
    <property type="entry name" value="CBM2"/>
    <property type="match status" value="1"/>
</dbReference>
<feature type="domain" description="Fibronectin type-III" evidence="10">
    <location>
        <begin position="457"/>
        <end position="547"/>
    </location>
</feature>
<dbReference type="SMART" id="SM00060">
    <property type="entry name" value="FN3"/>
    <property type="match status" value="2"/>
</dbReference>
<dbReference type="SMART" id="SM00637">
    <property type="entry name" value="CBD_II"/>
    <property type="match status" value="1"/>
</dbReference>
<keyword evidence="4" id="KW-0136">Cellulose degradation</keyword>
<dbReference type="Gene3D" id="2.60.40.10">
    <property type="entry name" value="Immunoglobulins"/>
    <property type="match status" value="2"/>
</dbReference>
<dbReference type="InterPro" id="IPR001919">
    <property type="entry name" value="CBD2"/>
</dbReference>
<dbReference type="GO" id="GO:0008810">
    <property type="term" value="F:cellulase activity"/>
    <property type="evidence" value="ECO:0007669"/>
    <property type="project" value="UniProtKB-EC"/>
</dbReference>
<feature type="domain" description="Fibronectin type-III" evidence="10">
    <location>
        <begin position="554"/>
        <end position="642"/>
    </location>
</feature>
<evidence type="ECO:0000256" key="7">
    <source>
        <dbReference type="ARBA" id="ARBA00023326"/>
    </source>
</evidence>
<dbReference type="InterPro" id="IPR012291">
    <property type="entry name" value="CBM2_carb-bd_dom_sf"/>
</dbReference>
<accession>A0A4Y3KY06</accession>
<organism evidence="12 13">
    <name type="scientific">Cellulomonas cellasea</name>
    <dbReference type="NCBI Taxonomy" id="43670"/>
    <lineage>
        <taxon>Bacteria</taxon>
        <taxon>Bacillati</taxon>
        <taxon>Actinomycetota</taxon>
        <taxon>Actinomycetes</taxon>
        <taxon>Micrococcales</taxon>
        <taxon>Cellulomonadaceae</taxon>
        <taxon>Cellulomonas</taxon>
    </lineage>
</organism>
<dbReference type="CDD" id="cd00063">
    <property type="entry name" value="FN3"/>
    <property type="match status" value="2"/>
</dbReference>
<evidence type="ECO:0000256" key="4">
    <source>
        <dbReference type="ARBA" id="ARBA00023001"/>
    </source>
</evidence>
<dbReference type="RefSeq" id="WP_034628576.1">
    <property type="nucleotide sequence ID" value="NZ_BJLR01000025.1"/>
</dbReference>
<dbReference type="Gene3D" id="2.60.40.290">
    <property type="match status" value="1"/>
</dbReference>
<dbReference type="SUPFAM" id="SSF49384">
    <property type="entry name" value="Carbohydrate-binding domain"/>
    <property type="match status" value="1"/>
</dbReference>
<evidence type="ECO:0000313" key="12">
    <source>
        <dbReference type="EMBL" id="GEA88727.1"/>
    </source>
</evidence>
<evidence type="ECO:0000256" key="3">
    <source>
        <dbReference type="ARBA" id="ARBA00022801"/>
    </source>
</evidence>
<keyword evidence="6" id="KW-0326">Glycosidase</keyword>
<dbReference type="PROSITE" id="PS00561">
    <property type="entry name" value="CBM2_A"/>
    <property type="match status" value="1"/>
</dbReference>
<dbReference type="InterPro" id="IPR008965">
    <property type="entry name" value="CBM2/CBM3_carb-bd_dom_sf"/>
</dbReference>
<dbReference type="InterPro" id="IPR036116">
    <property type="entry name" value="FN3_sf"/>
</dbReference>
<dbReference type="Pfam" id="PF00041">
    <property type="entry name" value="fn3"/>
    <property type="match status" value="2"/>
</dbReference>
<evidence type="ECO:0000256" key="5">
    <source>
        <dbReference type="ARBA" id="ARBA00023277"/>
    </source>
</evidence>
<feature type="region of interest" description="Disordered" evidence="8">
    <location>
        <begin position="540"/>
        <end position="560"/>
    </location>
</feature>
<keyword evidence="5" id="KW-0119">Carbohydrate metabolism</keyword>